<dbReference type="InterPro" id="IPR011009">
    <property type="entry name" value="Kinase-like_dom_sf"/>
</dbReference>
<evidence type="ECO:0000256" key="1">
    <source>
        <dbReference type="SAM" id="MobiDB-lite"/>
    </source>
</evidence>
<dbReference type="AlphaFoldDB" id="A0A1B5KTC5"/>
<dbReference type="EMBL" id="BBTG02000001">
    <property type="protein sequence ID" value="GAO14183.1"/>
    <property type="molecule type" value="Genomic_DNA"/>
</dbReference>
<sequence length="611" mass="69071">MHVGIPGFFEAFFGEFAGRSSAAQAAFDKCEEGDDPLFREGSGWRGWPEQAEESHVLKWLAVLLDKLLGFAEEHQPGCRTQRRPLAQPCKPLAGSTASRKLDIGFVDDPNAGVNSKCHWSHILVPGELKRNPKADNLGNAWFDIGRYAREVLAAQDSRRFVLAFTLCGPMMRLWEIDRLGGIASAPFDINKDGRQFATAMLGFLWMSQEQLGFDPTVIMAGNKRYIEIERGDRKERLVVDEVIKRVPCVAGRATTCWRVHQIDDPKTPLVVKDSWQFPERNEEGELLRLAAEKKVVNVARYFHHETVRVGGQDDDIRGNVRKGLDITKATNHKSEKQTARSSTTGRRASQRDGSSGVARRKRSSSCTGASLPPSKRSRSNTPSEPVIPNRVHRRVIVYDYGKPIYKASSLVSLLAALEGCIEGYESLHARAGLLQRDISPNNLLVNEDEENPSWPSFLIDLDVAVEEKREKASGARAKTGTWPFLAIGILYGTEQHSFMHDLESFFWVLFWICIHYDGPGNSIGPTRYEEWNYQSDRELGKLKAGTVSSERDFLKETQDYFTPYYQPLIPYVNRLRRTVFPGNNRWTKPNPNLYLEMKEVLRAAQDDLEGR</sequence>
<gene>
    <name evidence="3" type="ORF">UVI_02001820</name>
</gene>
<dbReference type="Gene3D" id="1.10.510.10">
    <property type="entry name" value="Transferase(Phosphotransferase) domain 1"/>
    <property type="match status" value="1"/>
</dbReference>
<dbReference type="PANTHER" id="PTHR38248:SF2">
    <property type="entry name" value="FUNK1 11"/>
    <property type="match status" value="1"/>
</dbReference>
<dbReference type="Proteomes" id="UP000054053">
    <property type="component" value="Unassembled WGS sequence"/>
</dbReference>
<organism evidence="3 4">
    <name type="scientific">Ustilaginoidea virens</name>
    <name type="common">Rice false smut fungus</name>
    <name type="synonym">Villosiclava virens</name>
    <dbReference type="NCBI Taxonomy" id="1159556"/>
    <lineage>
        <taxon>Eukaryota</taxon>
        <taxon>Fungi</taxon>
        <taxon>Dikarya</taxon>
        <taxon>Ascomycota</taxon>
        <taxon>Pezizomycotina</taxon>
        <taxon>Sordariomycetes</taxon>
        <taxon>Hypocreomycetidae</taxon>
        <taxon>Hypocreales</taxon>
        <taxon>Clavicipitaceae</taxon>
        <taxon>Ustilaginoidea</taxon>
    </lineage>
</organism>
<dbReference type="InterPro" id="IPR040976">
    <property type="entry name" value="Pkinase_fungal"/>
</dbReference>
<comment type="caution">
    <text evidence="3">The sequence shown here is derived from an EMBL/GenBank/DDBJ whole genome shotgun (WGS) entry which is preliminary data.</text>
</comment>
<feature type="region of interest" description="Disordered" evidence="1">
    <location>
        <begin position="324"/>
        <end position="387"/>
    </location>
</feature>
<accession>A0A1B5KTC5</accession>
<evidence type="ECO:0000313" key="3">
    <source>
        <dbReference type="EMBL" id="GAO14183.1"/>
    </source>
</evidence>
<dbReference type="Pfam" id="PF17667">
    <property type="entry name" value="Pkinase_fungal"/>
    <property type="match status" value="1"/>
</dbReference>
<name>A0A1B5KTC5_USTVR</name>
<protein>
    <recommendedName>
        <fullName evidence="2">Fungal-type protein kinase domain-containing protein</fullName>
    </recommendedName>
</protein>
<dbReference type="SUPFAM" id="SSF56112">
    <property type="entry name" value="Protein kinase-like (PK-like)"/>
    <property type="match status" value="1"/>
</dbReference>
<evidence type="ECO:0000259" key="2">
    <source>
        <dbReference type="Pfam" id="PF17667"/>
    </source>
</evidence>
<feature type="compositionally biased region" description="Polar residues" evidence="1">
    <location>
        <begin position="339"/>
        <end position="353"/>
    </location>
</feature>
<evidence type="ECO:0000313" key="4">
    <source>
        <dbReference type="Proteomes" id="UP000054053"/>
    </source>
</evidence>
<dbReference type="PANTHER" id="PTHR38248">
    <property type="entry name" value="FUNK1 6"/>
    <property type="match status" value="1"/>
</dbReference>
<proteinExistence type="predicted"/>
<feature type="domain" description="Fungal-type protein kinase" evidence="2">
    <location>
        <begin position="101"/>
        <end position="513"/>
    </location>
</feature>
<reference evidence="4" key="1">
    <citation type="journal article" date="2016" name="Genome Announc.">
        <title>Genome sequence of Ustilaginoidea virens IPU010, a rice pathogenic fungus causing false smut.</title>
        <authorList>
            <person name="Kumagai T."/>
            <person name="Ishii T."/>
            <person name="Terai G."/>
            <person name="Umemura M."/>
            <person name="Machida M."/>
            <person name="Asai K."/>
        </authorList>
    </citation>
    <scope>NUCLEOTIDE SEQUENCE [LARGE SCALE GENOMIC DNA]</scope>
    <source>
        <strain evidence="4">IPU010</strain>
    </source>
</reference>